<dbReference type="Pfam" id="PF05704">
    <property type="entry name" value="Caps_synth"/>
    <property type="match status" value="1"/>
</dbReference>
<comment type="caution">
    <text evidence="1">The sequence shown here is derived from an EMBL/GenBank/DDBJ whole genome shotgun (WGS) entry which is preliminary data.</text>
</comment>
<dbReference type="InterPro" id="IPR029044">
    <property type="entry name" value="Nucleotide-diphossugar_trans"/>
</dbReference>
<dbReference type="InterPro" id="IPR051706">
    <property type="entry name" value="Glycosyltransferase_domain"/>
</dbReference>
<dbReference type="Proteomes" id="UP000789833">
    <property type="component" value="Unassembled WGS sequence"/>
</dbReference>
<accession>A0ABM8YLQ5</accession>
<dbReference type="Gene3D" id="3.90.550.20">
    <property type="match status" value="1"/>
</dbReference>
<dbReference type="EMBL" id="CAKJTJ010000006">
    <property type="protein sequence ID" value="CAG9620740.1"/>
    <property type="molecule type" value="Genomic_DNA"/>
</dbReference>
<reference evidence="1 2" key="1">
    <citation type="submission" date="2021-10" db="EMBL/GenBank/DDBJ databases">
        <authorList>
            <person name="Criscuolo A."/>
        </authorList>
    </citation>
    <scope>NUCLEOTIDE SEQUENCE [LARGE SCALE GENOMIC DNA]</scope>
    <source>
        <strain evidence="2">CIP 111883</strain>
    </source>
</reference>
<proteinExistence type="predicted"/>
<dbReference type="PANTHER" id="PTHR32385">
    <property type="entry name" value="MANNOSYL PHOSPHORYLINOSITOL CERAMIDE SYNTHASE"/>
    <property type="match status" value="1"/>
</dbReference>
<organism evidence="1 2">
    <name type="scientific">Sutcliffiella rhizosphaerae</name>
    <dbReference type="NCBI Taxonomy" id="2880967"/>
    <lineage>
        <taxon>Bacteria</taxon>
        <taxon>Bacillati</taxon>
        <taxon>Bacillota</taxon>
        <taxon>Bacilli</taxon>
        <taxon>Bacillales</taxon>
        <taxon>Bacillaceae</taxon>
        <taxon>Sutcliffiella</taxon>
    </lineage>
</organism>
<dbReference type="PANTHER" id="PTHR32385:SF15">
    <property type="entry name" value="INOSITOL PHOSPHOCERAMIDE MANNOSYLTRANSFERASE 1"/>
    <property type="match status" value="1"/>
</dbReference>
<protein>
    <recommendedName>
        <fullName evidence="3">Glycosyl transferase</fullName>
    </recommendedName>
</protein>
<evidence type="ECO:0008006" key="3">
    <source>
        <dbReference type="Google" id="ProtNLM"/>
    </source>
</evidence>
<dbReference type="SUPFAM" id="SSF53448">
    <property type="entry name" value="Nucleotide-diphospho-sugar transferases"/>
    <property type="match status" value="1"/>
</dbReference>
<gene>
    <name evidence="1" type="ORF">BACCIP111883_01510</name>
</gene>
<evidence type="ECO:0000313" key="2">
    <source>
        <dbReference type="Proteomes" id="UP000789833"/>
    </source>
</evidence>
<dbReference type="InterPro" id="IPR008441">
    <property type="entry name" value="AfumC-like_glycosyl_Trfase"/>
</dbReference>
<evidence type="ECO:0000313" key="1">
    <source>
        <dbReference type="EMBL" id="CAG9620740.1"/>
    </source>
</evidence>
<keyword evidence="2" id="KW-1185">Reference proteome</keyword>
<sequence length="247" mass="28908">MDITKQKIPKIIHYCWFGGKDKPAIVKKCMETWEAHLKDYQFIEWNESNVNLQESRYAEEAYRTGKYAFVSDYIRVKALFEFGGIYLDTDVEVFKPFDELLVNESFWGFEQENFIATSTIGAAPKNKLIKEFFDLYKNKSFIKEDGEMNNLTNVAMVTKMLEDLGLVRNGKLQTIQGLGTVYPQTYFSPFDYINCRYFLTNNSFTMHHFHKSWLPWDAKFKGKLKATTAFFIGGENVAKLRKAFTKR</sequence>
<name>A0ABM8YLQ5_9BACI</name>